<keyword evidence="2" id="KW-1185">Reference proteome</keyword>
<dbReference type="OrthoDB" id="2800503at2759"/>
<dbReference type="AlphaFoldDB" id="A0A9P6DDZ0"/>
<dbReference type="Proteomes" id="UP000807025">
    <property type="component" value="Unassembled WGS sequence"/>
</dbReference>
<dbReference type="EMBL" id="MU154585">
    <property type="protein sequence ID" value="KAF9493434.1"/>
    <property type="molecule type" value="Genomic_DNA"/>
</dbReference>
<feature type="non-terminal residue" evidence="1">
    <location>
        <position position="1"/>
    </location>
</feature>
<evidence type="ECO:0000313" key="1">
    <source>
        <dbReference type="EMBL" id="KAF9493434.1"/>
    </source>
</evidence>
<organism evidence="1 2">
    <name type="scientific">Pleurotus eryngii</name>
    <name type="common">Boletus of the steppes</name>
    <dbReference type="NCBI Taxonomy" id="5323"/>
    <lineage>
        <taxon>Eukaryota</taxon>
        <taxon>Fungi</taxon>
        <taxon>Dikarya</taxon>
        <taxon>Basidiomycota</taxon>
        <taxon>Agaricomycotina</taxon>
        <taxon>Agaricomycetes</taxon>
        <taxon>Agaricomycetidae</taxon>
        <taxon>Agaricales</taxon>
        <taxon>Pleurotineae</taxon>
        <taxon>Pleurotaceae</taxon>
        <taxon>Pleurotus</taxon>
    </lineage>
</organism>
<sequence>QSQQYAHMKIKFESCSQANKAIQDGLFIGGKVITVRKDAQEPPICYRCHTIGDGHFANSCTVVMHDVFRHCSQEHRSAQCPHPSWKWCWNCK</sequence>
<reference evidence="1" key="1">
    <citation type="submission" date="2020-11" db="EMBL/GenBank/DDBJ databases">
        <authorList>
            <consortium name="DOE Joint Genome Institute"/>
            <person name="Ahrendt S."/>
            <person name="Riley R."/>
            <person name="Andreopoulos W."/>
            <person name="Labutti K."/>
            <person name="Pangilinan J."/>
            <person name="Ruiz-Duenas F.J."/>
            <person name="Barrasa J.M."/>
            <person name="Sanchez-Garcia M."/>
            <person name="Camarero S."/>
            <person name="Miyauchi S."/>
            <person name="Serrano A."/>
            <person name="Linde D."/>
            <person name="Babiker R."/>
            <person name="Drula E."/>
            <person name="Ayuso-Fernandez I."/>
            <person name="Pacheco R."/>
            <person name="Padilla G."/>
            <person name="Ferreira P."/>
            <person name="Barriuso J."/>
            <person name="Kellner H."/>
            <person name="Castanera R."/>
            <person name="Alfaro M."/>
            <person name="Ramirez L."/>
            <person name="Pisabarro A.G."/>
            <person name="Kuo A."/>
            <person name="Tritt A."/>
            <person name="Lipzen A."/>
            <person name="He G."/>
            <person name="Yan M."/>
            <person name="Ng V."/>
            <person name="Cullen D."/>
            <person name="Martin F."/>
            <person name="Rosso M.-N."/>
            <person name="Henrissat B."/>
            <person name="Hibbett D."/>
            <person name="Martinez A.T."/>
            <person name="Grigoriev I.V."/>
        </authorList>
    </citation>
    <scope>NUCLEOTIDE SEQUENCE</scope>
    <source>
        <strain evidence="1">ATCC 90797</strain>
    </source>
</reference>
<gene>
    <name evidence="1" type="ORF">BDN71DRAFT_1394969</name>
</gene>
<name>A0A9P6DDZ0_PLEER</name>
<accession>A0A9P6DDZ0</accession>
<protein>
    <submittedName>
        <fullName evidence="1">Uncharacterized protein</fullName>
    </submittedName>
</protein>
<comment type="caution">
    <text evidence="1">The sequence shown here is derived from an EMBL/GenBank/DDBJ whole genome shotgun (WGS) entry which is preliminary data.</text>
</comment>
<proteinExistence type="predicted"/>
<evidence type="ECO:0000313" key="2">
    <source>
        <dbReference type="Proteomes" id="UP000807025"/>
    </source>
</evidence>